<accession>A0A2U1L5F5</accession>
<protein>
    <submittedName>
        <fullName evidence="2">DNA mismatch repair protein MSH3</fullName>
    </submittedName>
</protein>
<organism evidence="2 3">
    <name type="scientific">Artemisia annua</name>
    <name type="common">Sweet wormwood</name>
    <dbReference type="NCBI Taxonomy" id="35608"/>
    <lineage>
        <taxon>Eukaryota</taxon>
        <taxon>Viridiplantae</taxon>
        <taxon>Streptophyta</taxon>
        <taxon>Embryophyta</taxon>
        <taxon>Tracheophyta</taxon>
        <taxon>Spermatophyta</taxon>
        <taxon>Magnoliopsida</taxon>
        <taxon>eudicotyledons</taxon>
        <taxon>Gunneridae</taxon>
        <taxon>Pentapetalae</taxon>
        <taxon>asterids</taxon>
        <taxon>campanulids</taxon>
        <taxon>Asterales</taxon>
        <taxon>Asteraceae</taxon>
        <taxon>Asteroideae</taxon>
        <taxon>Anthemideae</taxon>
        <taxon>Artemisiinae</taxon>
        <taxon>Artemisia</taxon>
    </lineage>
</organism>
<dbReference type="Proteomes" id="UP000245207">
    <property type="component" value="Unassembled WGS sequence"/>
</dbReference>
<evidence type="ECO:0000256" key="1">
    <source>
        <dbReference type="SAM" id="Phobius"/>
    </source>
</evidence>
<keyword evidence="3" id="KW-1185">Reference proteome</keyword>
<keyword evidence="1" id="KW-0472">Membrane</keyword>
<dbReference type="EMBL" id="PKPP01011387">
    <property type="protein sequence ID" value="PWA44232.1"/>
    <property type="molecule type" value="Genomic_DNA"/>
</dbReference>
<evidence type="ECO:0000313" key="2">
    <source>
        <dbReference type="EMBL" id="PWA44232.1"/>
    </source>
</evidence>
<proteinExistence type="predicted"/>
<dbReference type="AlphaFoldDB" id="A0A2U1L5F5"/>
<name>A0A2U1L5F5_ARTAN</name>
<reference evidence="2 3" key="1">
    <citation type="journal article" date="2018" name="Mol. Plant">
        <title>The genome of Artemisia annua provides insight into the evolution of Asteraceae family and artemisinin biosynthesis.</title>
        <authorList>
            <person name="Shen Q."/>
            <person name="Zhang L."/>
            <person name="Liao Z."/>
            <person name="Wang S."/>
            <person name="Yan T."/>
            <person name="Shi P."/>
            <person name="Liu M."/>
            <person name="Fu X."/>
            <person name="Pan Q."/>
            <person name="Wang Y."/>
            <person name="Lv Z."/>
            <person name="Lu X."/>
            <person name="Zhang F."/>
            <person name="Jiang W."/>
            <person name="Ma Y."/>
            <person name="Chen M."/>
            <person name="Hao X."/>
            <person name="Li L."/>
            <person name="Tang Y."/>
            <person name="Lv G."/>
            <person name="Zhou Y."/>
            <person name="Sun X."/>
            <person name="Brodelius P.E."/>
            <person name="Rose J.K.C."/>
            <person name="Tang K."/>
        </authorList>
    </citation>
    <scope>NUCLEOTIDE SEQUENCE [LARGE SCALE GENOMIC DNA]</scope>
    <source>
        <strain evidence="3">cv. Huhao1</strain>
        <tissue evidence="2">Leaf</tissue>
    </source>
</reference>
<evidence type="ECO:0000313" key="3">
    <source>
        <dbReference type="Proteomes" id="UP000245207"/>
    </source>
</evidence>
<gene>
    <name evidence="2" type="ORF">CTI12_AA531010</name>
</gene>
<feature type="transmembrane region" description="Helical" evidence="1">
    <location>
        <begin position="6"/>
        <end position="28"/>
    </location>
</feature>
<keyword evidence="1" id="KW-0812">Transmembrane</keyword>
<comment type="caution">
    <text evidence="2">The sequence shown here is derived from an EMBL/GenBank/DDBJ whole genome shotgun (WGS) entry which is preliminary data.</text>
</comment>
<sequence length="187" mass="20453">MKAGPLLAQVFAYCLMGVLVCVFSVWIVGDGFVREDLKSFGQWESKTPGHPENFATPSPLYRKVTFNACGDMGVKEDGCGGCSNYLVSVVETGSEGESQFEDRLLRDGLRRSLWVCVLLSCLVICCLSSPEKVVEGWLEAKFVGLRPAELLGDLLSKFTREALTGFAINVQAEDVSHDHYKDGGVFS</sequence>
<dbReference type="STRING" id="35608.A0A2U1L5F5"/>
<keyword evidence="1" id="KW-1133">Transmembrane helix</keyword>